<sequence length="484" mass="53886">NMNNPDAEQVKRYRVIKDQSEVILDYYACHGKNWLGCMLDTMVGVIKANVDKRNSYQYRKEVMATFKAYIDSPEFDGVAERDQAFSACLAFAKVFCAYVEEMNSRTMEGNSILFQEATEESLAPPIDDTRNGLAMESRKRFAAGPDFEPLPVRRPITVTAPTTHLIKELPERRKGALKLMVMPLNPREQKPHLPAVQLPSAGEDGRTAASAARASRESSTFTPPETTPMPVTPVKESKGRRSGGEAGKTGQKSRSGCATRSSTKSSRKKAKGGEDRDKARKTEEEEGEERVMKRARRPVFGLMGNRIGGGADSSMDSPLLDSTMGSASAEEDVVPLKKKSSPGVVLNEFGLEEESMDERDVEEEIAGSDTSLAEWTGPDAFEEVKCFLCERVCPTYKCLSNHLYHAHKGISTDNYIFQCRGCEREFRSYRGALGHIKVAIRKRETQCKGTLAYLGEEMMKEERPGHDMQLKVKMEEEDEDGPMS</sequence>
<evidence type="ECO:0008006" key="4">
    <source>
        <dbReference type="Google" id="ProtNLM"/>
    </source>
</evidence>
<comment type="caution">
    <text evidence="2">The sequence shown here is derived from an EMBL/GenBank/DDBJ whole genome shotgun (WGS) entry which is preliminary data.</text>
</comment>
<feature type="region of interest" description="Disordered" evidence="1">
    <location>
        <begin position="186"/>
        <end position="292"/>
    </location>
</feature>
<gene>
    <name evidence="2" type="ORF">PENTCL1PPCAC_13936</name>
</gene>
<evidence type="ECO:0000313" key="2">
    <source>
        <dbReference type="EMBL" id="GMS91761.1"/>
    </source>
</evidence>
<accession>A0AAV5TG84</accession>
<proteinExistence type="predicted"/>
<evidence type="ECO:0000313" key="3">
    <source>
        <dbReference type="Proteomes" id="UP001432027"/>
    </source>
</evidence>
<organism evidence="2 3">
    <name type="scientific">Pristionchus entomophagus</name>
    <dbReference type="NCBI Taxonomy" id="358040"/>
    <lineage>
        <taxon>Eukaryota</taxon>
        <taxon>Metazoa</taxon>
        <taxon>Ecdysozoa</taxon>
        <taxon>Nematoda</taxon>
        <taxon>Chromadorea</taxon>
        <taxon>Rhabditida</taxon>
        <taxon>Rhabditina</taxon>
        <taxon>Diplogasteromorpha</taxon>
        <taxon>Diplogasteroidea</taxon>
        <taxon>Neodiplogasteridae</taxon>
        <taxon>Pristionchus</taxon>
    </lineage>
</organism>
<name>A0AAV5TG84_9BILA</name>
<feature type="non-terminal residue" evidence="2">
    <location>
        <position position="484"/>
    </location>
</feature>
<feature type="compositionally biased region" description="Basic and acidic residues" evidence="1">
    <location>
        <begin position="464"/>
        <end position="474"/>
    </location>
</feature>
<evidence type="ECO:0000256" key="1">
    <source>
        <dbReference type="SAM" id="MobiDB-lite"/>
    </source>
</evidence>
<reference evidence="2" key="1">
    <citation type="submission" date="2023-10" db="EMBL/GenBank/DDBJ databases">
        <title>Genome assembly of Pristionchus species.</title>
        <authorList>
            <person name="Yoshida K."/>
            <person name="Sommer R.J."/>
        </authorList>
    </citation>
    <scope>NUCLEOTIDE SEQUENCE</scope>
    <source>
        <strain evidence="2">RS0144</strain>
    </source>
</reference>
<feature type="region of interest" description="Disordered" evidence="1">
    <location>
        <begin position="464"/>
        <end position="484"/>
    </location>
</feature>
<dbReference type="Proteomes" id="UP001432027">
    <property type="component" value="Unassembled WGS sequence"/>
</dbReference>
<feature type="compositionally biased region" description="Acidic residues" evidence="1">
    <location>
        <begin position="475"/>
        <end position="484"/>
    </location>
</feature>
<feature type="compositionally biased region" description="Basic and acidic residues" evidence="1">
    <location>
        <begin position="271"/>
        <end position="283"/>
    </location>
</feature>
<protein>
    <recommendedName>
        <fullName evidence="4">C2H2-type domain-containing protein</fullName>
    </recommendedName>
</protein>
<keyword evidence="3" id="KW-1185">Reference proteome</keyword>
<dbReference type="EMBL" id="BTSX01000004">
    <property type="protein sequence ID" value="GMS91761.1"/>
    <property type="molecule type" value="Genomic_DNA"/>
</dbReference>
<feature type="non-terminal residue" evidence="2">
    <location>
        <position position="1"/>
    </location>
</feature>
<dbReference type="AlphaFoldDB" id="A0AAV5TG84"/>
<feature type="compositionally biased region" description="Low complexity" evidence="1">
    <location>
        <begin position="207"/>
        <end position="224"/>
    </location>
</feature>